<dbReference type="SUPFAM" id="SSF53335">
    <property type="entry name" value="S-adenosyl-L-methionine-dependent methyltransferases"/>
    <property type="match status" value="1"/>
</dbReference>
<evidence type="ECO:0000256" key="5">
    <source>
        <dbReference type="ARBA" id="ARBA00022679"/>
    </source>
</evidence>
<dbReference type="AlphaFoldDB" id="A0AAV5NMI0"/>
<dbReference type="InterPro" id="IPR011814">
    <property type="entry name" value="BioC"/>
</dbReference>
<reference evidence="11" key="1">
    <citation type="journal article" date="2019" name="Int. J. Syst. Evol. Microbiol.">
        <title>The Global Catalogue of Microorganisms (GCM) 10K type strain sequencing project: providing services to taxonomists for standard genome sequencing and annotation.</title>
        <authorList>
            <consortium name="The Broad Institute Genomics Platform"/>
            <consortium name="The Broad Institute Genome Sequencing Center for Infectious Disease"/>
            <person name="Wu L."/>
            <person name="Ma J."/>
        </authorList>
    </citation>
    <scope>NUCLEOTIDE SEQUENCE [LARGE SCALE GENOMIC DNA]</scope>
    <source>
        <strain evidence="11">NBRC 15640</strain>
    </source>
</reference>
<evidence type="ECO:0000256" key="2">
    <source>
        <dbReference type="ARBA" id="ARBA00004746"/>
    </source>
</evidence>
<sequence>MIEQAVFISHSQADKKAISESFSRAASTYDQHAEFQRQVGQHILERMPSDLTGKKVLDLGCGTGYFAKLLALRGAKVIAADLSDAMLRATASRCEQLDVKCELVDADALPFSDASFDFVFSSLALQWCEDLSLPLREIRRVLNRGGRAYFSTLLDGSLLELKNAWSKVDAYQHVNEFLTSKQVKLALAQAGCSTHKIDSFPITLRYRSALELMKDLKGIGASHVDGRAVGLVTKSKLIRVDKAYRQLHAPQGLIPATYQVCLGEISAC</sequence>
<dbReference type="NCBIfam" id="TIGR02072">
    <property type="entry name" value="BioC"/>
    <property type="match status" value="1"/>
</dbReference>
<evidence type="ECO:0000256" key="4">
    <source>
        <dbReference type="ARBA" id="ARBA00022603"/>
    </source>
</evidence>
<keyword evidence="11" id="KW-1185">Reference proteome</keyword>
<dbReference type="HAMAP" id="MF_00835">
    <property type="entry name" value="BioC"/>
    <property type="match status" value="1"/>
</dbReference>
<dbReference type="GO" id="GO:0009102">
    <property type="term" value="P:biotin biosynthetic process"/>
    <property type="evidence" value="ECO:0007669"/>
    <property type="project" value="UniProtKB-UniRule"/>
</dbReference>
<evidence type="ECO:0000256" key="8">
    <source>
        <dbReference type="HAMAP-Rule" id="MF_00835"/>
    </source>
</evidence>
<evidence type="ECO:0000313" key="10">
    <source>
        <dbReference type="EMBL" id="GLQ71713.1"/>
    </source>
</evidence>
<evidence type="ECO:0000313" key="11">
    <source>
        <dbReference type="Proteomes" id="UP001156690"/>
    </source>
</evidence>
<keyword evidence="4 8" id="KW-0489">Methyltransferase</keyword>
<dbReference type="InterPro" id="IPR029063">
    <property type="entry name" value="SAM-dependent_MTases_sf"/>
</dbReference>
<dbReference type="RefSeq" id="WP_126606824.1">
    <property type="nucleotide sequence ID" value="NZ_AP025144.1"/>
</dbReference>
<keyword evidence="5 8" id="KW-0808">Transferase</keyword>
<evidence type="ECO:0000256" key="6">
    <source>
        <dbReference type="ARBA" id="ARBA00022691"/>
    </source>
</evidence>
<evidence type="ECO:0000259" key="9">
    <source>
        <dbReference type="Pfam" id="PF08241"/>
    </source>
</evidence>
<dbReference type="Pfam" id="PF08241">
    <property type="entry name" value="Methyltransf_11"/>
    <property type="match status" value="1"/>
</dbReference>
<dbReference type="GO" id="GO:0102130">
    <property type="term" value="F:malonyl-CoA methyltransferase activity"/>
    <property type="evidence" value="ECO:0007669"/>
    <property type="project" value="UniProtKB-EC"/>
</dbReference>
<keyword evidence="7 8" id="KW-0093">Biotin biosynthesis</keyword>
<dbReference type="GO" id="GO:0008757">
    <property type="term" value="F:S-adenosylmethionine-dependent methyltransferase activity"/>
    <property type="evidence" value="ECO:0007669"/>
    <property type="project" value="InterPro"/>
</dbReference>
<comment type="caution">
    <text evidence="10">The sequence shown here is derived from an EMBL/GenBank/DDBJ whole genome shotgun (WGS) entry which is preliminary data.</text>
</comment>
<gene>
    <name evidence="8 10" type="primary">bioC</name>
    <name evidence="10" type="ORF">GCM10007932_10730</name>
</gene>
<organism evidence="10 11">
    <name type="scientific">Vibrio penaeicida</name>
    <dbReference type="NCBI Taxonomy" id="104609"/>
    <lineage>
        <taxon>Bacteria</taxon>
        <taxon>Pseudomonadati</taxon>
        <taxon>Pseudomonadota</taxon>
        <taxon>Gammaproteobacteria</taxon>
        <taxon>Vibrionales</taxon>
        <taxon>Vibrionaceae</taxon>
        <taxon>Vibrio</taxon>
    </lineage>
</organism>
<comment type="pathway">
    <text evidence="2 8">Cofactor biosynthesis; biotin biosynthesis.</text>
</comment>
<dbReference type="EMBL" id="BSNX01000008">
    <property type="protein sequence ID" value="GLQ71713.1"/>
    <property type="molecule type" value="Genomic_DNA"/>
</dbReference>
<dbReference type="Proteomes" id="UP001156690">
    <property type="component" value="Unassembled WGS sequence"/>
</dbReference>
<accession>A0AAV5NMI0</accession>
<dbReference type="InterPro" id="IPR050602">
    <property type="entry name" value="Malonyl-ACP_OMT"/>
</dbReference>
<feature type="domain" description="Methyltransferase type 11" evidence="9">
    <location>
        <begin position="57"/>
        <end position="150"/>
    </location>
</feature>
<dbReference type="CDD" id="cd02440">
    <property type="entry name" value="AdoMet_MTases"/>
    <property type="match status" value="1"/>
</dbReference>
<keyword evidence="6 8" id="KW-0949">S-adenosyl-L-methionine</keyword>
<name>A0AAV5NMI0_9VIBR</name>
<comment type="function">
    <text evidence="8">Converts the free carboxyl group of a malonyl-thioester to its methyl ester by transfer of a methyl group from S-adenosyl-L-methionine (SAM). It allows to synthesize pimeloyl-ACP via the fatty acid synthetic pathway.</text>
</comment>
<evidence type="ECO:0000256" key="7">
    <source>
        <dbReference type="ARBA" id="ARBA00022756"/>
    </source>
</evidence>
<dbReference type="InterPro" id="IPR013216">
    <property type="entry name" value="Methyltransf_11"/>
</dbReference>
<comment type="similarity">
    <text evidence="8">Belongs to the methyltransferase superfamily.</text>
</comment>
<dbReference type="PANTHER" id="PTHR13090:SF1">
    <property type="entry name" value="ARGININE-HYDROXYLASE NDUFAF5, MITOCHONDRIAL"/>
    <property type="match status" value="1"/>
</dbReference>
<evidence type="ECO:0000256" key="3">
    <source>
        <dbReference type="ARBA" id="ARBA00012327"/>
    </source>
</evidence>
<proteinExistence type="inferred from homology"/>
<dbReference type="EC" id="2.1.1.197" evidence="3 8"/>
<comment type="catalytic activity">
    <reaction evidence="1 8">
        <text>malonyl-[ACP] + S-adenosyl-L-methionine = malonyl-[ACP] methyl ester + S-adenosyl-L-homocysteine</text>
        <dbReference type="Rhea" id="RHEA:17105"/>
        <dbReference type="Rhea" id="RHEA-COMP:9623"/>
        <dbReference type="Rhea" id="RHEA-COMP:9954"/>
        <dbReference type="ChEBI" id="CHEBI:57856"/>
        <dbReference type="ChEBI" id="CHEBI:59789"/>
        <dbReference type="ChEBI" id="CHEBI:78449"/>
        <dbReference type="ChEBI" id="CHEBI:78845"/>
        <dbReference type="EC" id="2.1.1.197"/>
    </reaction>
</comment>
<dbReference type="GO" id="GO:0032259">
    <property type="term" value="P:methylation"/>
    <property type="evidence" value="ECO:0007669"/>
    <property type="project" value="UniProtKB-KW"/>
</dbReference>
<protein>
    <recommendedName>
        <fullName evidence="3 8">Malonyl-[acyl-carrier protein] O-methyltransferase</fullName>
        <shortName evidence="8">Malonyl-ACP O-methyltransferase</shortName>
        <ecNumber evidence="3 8">2.1.1.197</ecNumber>
    </recommendedName>
    <alternativeName>
        <fullName evidence="8">Biotin synthesis protein BioC</fullName>
    </alternativeName>
</protein>
<evidence type="ECO:0000256" key="1">
    <source>
        <dbReference type="ARBA" id="ARBA00000852"/>
    </source>
</evidence>
<dbReference type="Gene3D" id="3.40.50.150">
    <property type="entry name" value="Vaccinia Virus protein VP39"/>
    <property type="match status" value="1"/>
</dbReference>
<dbReference type="PANTHER" id="PTHR13090">
    <property type="entry name" value="ARGININE-HYDROXYLASE NDUFAF5, MITOCHONDRIAL"/>
    <property type="match status" value="1"/>
</dbReference>
<dbReference type="GO" id="GO:0010340">
    <property type="term" value="F:carboxyl-O-methyltransferase activity"/>
    <property type="evidence" value="ECO:0007669"/>
    <property type="project" value="UniProtKB-UniRule"/>
</dbReference>